<organism evidence="3 4">
    <name type="scientific">Porites evermanni</name>
    <dbReference type="NCBI Taxonomy" id="104178"/>
    <lineage>
        <taxon>Eukaryota</taxon>
        <taxon>Metazoa</taxon>
        <taxon>Cnidaria</taxon>
        <taxon>Anthozoa</taxon>
        <taxon>Hexacorallia</taxon>
        <taxon>Scleractinia</taxon>
        <taxon>Fungiina</taxon>
        <taxon>Poritidae</taxon>
        <taxon>Porites</taxon>
    </lineage>
</organism>
<gene>
    <name evidence="3" type="ORF">PEVE_00006248</name>
</gene>
<reference evidence="3 4" key="1">
    <citation type="submission" date="2022-05" db="EMBL/GenBank/DDBJ databases">
        <authorList>
            <consortium name="Genoscope - CEA"/>
            <person name="William W."/>
        </authorList>
    </citation>
    <scope>NUCLEOTIDE SEQUENCE [LARGE SCALE GENOMIC DNA]</scope>
</reference>
<evidence type="ECO:0000313" key="3">
    <source>
        <dbReference type="EMBL" id="CAH3020206.1"/>
    </source>
</evidence>
<feature type="compositionally biased region" description="Basic and acidic residues" evidence="1">
    <location>
        <begin position="396"/>
        <end position="408"/>
    </location>
</feature>
<dbReference type="InterPro" id="IPR036047">
    <property type="entry name" value="F-box-like_dom_sf"/>
</dbReference>
<dbReference type="Pfam" id="PF12937">
    <property type="entry name" value="F-box-like"/>
    <property type="match status" value="1"/>
</dbReference>
<proteinExistence type="predicted"/>
<sequence>MASKLGRSNPVQSVLSLAEVVEIILSFLPARALFSCMQVCRLWRDTARRVIRSRQKLGWLSFATHHELQSTPCTSKLSMEILCHQVIEFLDELPSIPAACIVLVSRSTEYSDGRKDEIKNLLTQVKCRIPKSCALIGCVGAGIIGTAEGGISEEVEMAEGVALMLMPRVEGTSAHVINLGLTEVRHNRATKSRWEKSLRVPLDGSVKCAFLLAKGDTYNLDVIGKVASGIWKACDNEGECKSDVVIIGGLVESFLMVDNEVKNHGVVGLAISGNVEAISMVHHGETASGMRQSLRNLKTSGIPCEKDSNTACFMVSCIGRGEKFYNAKNVETGIFQQEFPGIPVLGFFGNGELGLDLHSCEGKLERDGHYLHSYSSVFCLCSLLSQSPSSGSTIQLKDRASDSKEKPSASESARAGK</sequence>
<feature type="domain" description="F-box" evidence="2">
    <location>
        <begin position="17"/>
        <end position="57"/>
    </location>
</feature>
<accession>A0ABN8LSI4</accession>
<dbReference type="Pfam" id="PF08495">
    <property type="entry name" value="FIST"/>
    <property type="match status" value="1"/>
</dbReference>
<evidence type="ECO:0000313" key="4">
    <source>
        <dbReference type="Proteomes" id="UP001159427"/>
    </source>
</evidence>
<evidence type="ECO:0000256" key="1">
    <source>
        <dbReference type="SAM" id="MobiDB-lite"/>
    </source>
</evidence>
<evidence type="ECO:0000259" key="2">
    <source>
        <dbReference type="SMART" id="SM00256"/>
    </source>
</evidence>
<dbReference type="InterPro" id="IPR013702">
    <property type="entry name" value="FIST_domain_N"/>
</dbReference>
<dbReference type="InterPro" id="IPR001810">
    <property type="entry name" value="F-box_dom"/>
</dbReference>
<dbReference type="SUPFAM" id="SSF81383">
    <property type="entry name" value="F-box domain"/>
    <property type="match status" value="1"/>
</dbReference>
<dbReference type="SMART" id="SM00256">
    <property type="entry name" value="FBOX"/>
    <property type="match status" value="1"/>
</dbReference>
<dbReference type="PANTHER" id="PTHR14939:SF5">
    <property type="entry name" value="F-BOX ONLY PROTEIN 22"/>
    <property type="match status" value="1"/>
</dbReference>
<feature type="region of interest" description="Disordered" evidence="1">
    <location>
        <begin position="389"/>
        <end position="417"/>
    </location>
</feature>
<dbReference type="Proteomes" id="UP001159427">
    <property type="component" value="Unassembled WGS sequence"/>
</dbReference>
<dbReference type="CDD" id="cd22097">
    <property type="entry name" value="F-box_FBXO22"/>
    <property type="match status" value="1"/>
</dbReference>
<name>A0ABN8LSI4_9CNID</name>
<protein>
    <recommendedName>
        <fullName evidence="2">F-box domain-containing protein</fullName>
    </recommendedName>
</protein>
<comment type="caution">
    <text evidence="3">The sequence shown here is derived from an EMBL/GenBank/DDBJ whole genome shotgun (WGS) entry which is preliminary data.</text>
</comment>
<dbReference type="EMBL" id="CALNXI010000140">
    <property type="protein sequence ID" value="CAH3020206.1"/>
    <property type="molecule type" value="Genomic_DNA"/>
</dbReference>
<dbReference type="PANTHER" id="PTHR14939">
    <property type="entry name" value="F-BOX ONLY PROTEIN 22"/>
    <property type="match status" value="1"/>
</dbReference>
<dbReference type="Gene3D" id="1.20.1280.50">
    <property type="match status" value="1"/>
</dbReference>
<keyword evidence="4" id="KW-1185">Reference proteome</keyword>